<reference evidence="1 2" key="1">
    <citation type="submission" date="2022-11" db="EMBL/GenBank/DDBJ databases">
        <title>Whole genome sequence of Eschrichtius robustus ER-17-0199.</title>
        <authorList>
            <person name="Bruniche-Olsen A."/>
            <person name="Black A.N."/>
            <person name="Fields C.J."/>
            <person name="Walden K."/>
            <person name="Dewoody J.A."/>
        </authorList>
    </citation>
    <scope>NUCLEOTIDE SEQUENCE [LARGE SCALE GENOMIC DNA]</scope>
    <source>
        <strain evidence="1">ER-17-0199</strain>
        <tissue evidence="1">Blubber</tissue>
    </source>
</reference>
<accession>A0AB34HMA0</accession>
<sequence>MKISLAHYVSVLLFKHGGASLVAQWLRICLPMQGTRVRALVWEDPTCRGATRPVSHNLLSLRVWSLCSATEEAAIVRGPRTAMKRTAVLAISFINNSCYWTSLVVQWLRIRLPMQGTQVRSLVREDPTYHGATKPVRHNYRACALEPASHNYRSLHT</sequence>
<comment type="caution">
    <text evidence="1">The sequence shown here is derived from an EMBL/GenBank/DDBJ whole genome shotgun (WGS) entry which is preliminary data.</text>
</comment>
<dbReference type="EMBL" id="JAIQCJ010001016">
    <property type="protein sequence ID" value="KAJ8793328.1"/>
    <property type="molecule type" value="Genomic_DNA"/>
</dbReference>
<keyword evidence="2" id="KW-1185">Reference proteome</keyword>
<evidence type="ECO:0000313" key="2">
    <source>
        <dbReference type="Proteomes" id="UP001159641"/>
    </source>
</evidence>
<organism evidence="1 2">
    <name type="scientific">Eschrichtius robustus</name>
    <name type="common">California gray whale</name>
    <name type="synonym">Eschrichtius gibbosus</name>
    <dbReference type="NCBI Taxonomy" id="9764"/>
    <lineage>
        <taxon>Eukaryota</taxon>
        <taxon>Metazoa</taxon>
        <taxon>Chordata</taxon>
        <taxon>Craniata</taxon>
        <taxon>Vertebrata</taxon>
        <taxon>Euteleostomi</taxon>
        <taxon>Mammalia</taxon>
        <taxon>Eutheria</taxon>
        <taxon>Laurasiatheria</taxon>
        <taxon>Artiodactyla</taxon>
        <taxon>Whippomorpha</taxon>
        <taxon>Cetacea</taxon>
        <taxon>Mysticeti</taxon>
        <taxon>Eschrichtiidae</taxon>
        <taxon>Eschrichtius</taxon>
    </lineage>
</organism>
<proteinExistence type="predicted"/>
<evidence type="ECO:0008006" key="3">
    <source>
        <dbReference type="Google" id="ProtNLM"/>
    </source>
</evidence>
<dbReference type="Proteomes" id="UP001159641">
    <property type="component" value="Unassembled WGS sequence"/>
</dbReference>
<protein>
    <recommendedName>
        <fullName evidence="3">Secreted protein</fullName>
    </recommendedName>
</protein>
<dbReference type="AlphaFoldDB" id="A0AB34HMA0"/>
<evidence type="ECO:0000313" key="1">
    <source>
        <dbReference type="EMBL" id="KAJ8793328.1"/>
    </source>
</evidence>
<name>A0AB34HMA0_ESCRO</name>
<gene>
    <name evidence="1" type="ORF">J1605_000323</name>
</gene>